<gene>
    <name evidence="3" type="ORF">NKR19_g8738</name>
</gene>
<proteinExistence type="predicted"/>
<sequence>MAEERQPASVVEGADVEEEAPVAKSAEDRKAQAALSKLDAKDDDASAASKDVDQDAVNRAMNNLGGDAGKTEKKEVKKIKVDAADVALLVDQLDLTKQKATDLLKSYDGDAVKAMRFYVAAH</sequence>
<dbReference type="Proteomes" id="UP001174691">
    <property type="component" value="Unassembled WGS sequence"/>
</dbReference>
<evidence type="ECO:0000313" key="4">
    <source>
        <dbReference type="Proteomes" id="UP001174691"/>
    </source>
</evidence>
<name>A0AA38VLT4_9PEZI</name>
<evidence type="ECO:0000256" key="1">
    <source>
        <dbReference type="SAM" id="MobiDB-lite"/>
    </source>
</evidence>
<accession>A0AA38VLT4</accession>
<dbReference type="AlphaFoldDB" id="A0AA38VLT4"/>
<evidence type="ECO:0000259" key="2">
    <source>
        <dbReference type="Pfam" id="PF19026"/>
    </source>
</evidence>
<protein>
    <recommendedName>
        <fullName evidence="2">Nascent polypeptide-associated complex subunit alpha-like UBA domain-containing protein</fullName>
    </recommendedName>
</protein>
<evidence type="ECO:0000313" key="3">
    <source>
        <dbReference type="EMBL" id="KAJ9134217.1"/>
    </source>
</evidence>
<keyword evidence="4" id="KW-1185">Reference proteome</keyword>
<dbReference type="InterPro" id="IPR052617">
    <property type="entry name" value="Huntingtin-int_K"/>
</dbReference>
<dbReference type="PANTHER" id="PTHR31184">
    <property type="entry name" value="HUNTINGTIN-INTERACTING PROTEIN K FAMILY MEMBER"/>
    <property type="match status" value="1"/>
</dbReference>
<dbReference type="EMBL" id="JANBVN010000186">
    <property type="protein sequence ID" value="KAJ9134217.1"/>
    <property type="molecule type" value="Genomic_DNA"/>
</dbReference>
<reference evidence="3" key="1">
    <citation type="submission" date="2022-07" db="EMBL/GenBank/DDBJ databases">
        <title>Fungi with potential for degradation of polypropylene.</title>
        <authorList>
            <person name="Gostincar C."/>
        </authorList>
    </citation>
    <scope>NUCLEOTIDE SEQUENCE</scope>
    <source>
        <strain evidence="3">EXF-13287</strain>
    </source>
</reference>
<organism evidence="3 4">
    <name type="scientific">Coniochaeta hoffmannii</name>
    <dbReference type="NCBI Taxonomy" id="91930"/>
    <lineage>
        <taxon>Eukaryota</taxon>
        <taxon>Fungi</taxon>
        <taxon>Dikarya</taxon>
        <taxon>Ascomycota</taxon>
        <taxon>Pezizomycotina</taxon>
        <taxon>Sordariomycetes</taxon>
        <taxon>Sordariomycetidae</taxon>
        <taxon>Coniochaetales</taxon>
        <taxon>Coniochaetaceae</taxon>
        <taxon>Coniochaeta</taxon>
    </lineage>
</organism>
<dbReference type="Pfam" id="PF19026">
    <property type="entry name" value="UBA_HYPK"/>
    <property type="match status" value="1"/>
</dbReference>
<dbReference type="GO" id="GO:0043066">
    <property type="term" value="P:negative regulation of apoptotic process"/>
    <property type="evidence" value="ECO:0007669"/>
    <property type="project" value="TreeGrafter"/>
</dbReference>
<dbReference type="InterPro" id="IPR044034">
    <property type="entry name" value="NAC-like_UBA"/>
</dbReference>
<dbReference type="PANTHER" id="PTHR31184:SF2">
    <property type="entry name" value="HUNTINGTIN-INTERACTING PROTEIN K"/>
    <property type="match status" value="1"/>
</dbReference>
<dbReference type="GO" id="GO:0050821">
    <property type="term" value="P:protein stabilization"/>
    <property type="evidence" value="ECO:0007669"/>
    <property type="project" value="TreeGrafter"/>
</dbReference>
<comment type="caution">
    <text evidence="3">The sequence shown here is derived from an EMBL/GenBank/DDBJ whole genome shotgun (WGS) entry which is preliminary data.</text>
</comment>
<feature type="region of interest" description="Disordered" evidence="1">
    <location>
        <begin position="1"/>
        <end position="73"/>
    </location>
</feature>
<feature type="domain" description="Nascent polypeptide-associated complex subunit alpha-like UBA" evidence="2">
    <location>
        <begin position="79"/>
        <end position="119"/>
    </location>
</feature>